<dbReference type="AlphaFoldDB" id="G5GIC1"/>
<dbReference type="EMBL" id="ACZL01000021">
    <property type="protein sequence ID" value="EHI55596.1"/>
    <property type="molecule type" value="Genomic_DNA"/>
</dbReference>
<proteinExistence type="predicted"/>
<dbReference type="OrthoDB" id="1957216at2"/>
<accession>G5GIC1</accession>
<evidence type="ECO:0000256" key="1">
    <source>
        <dbReference type="SAM" id="Phobius"/>
    </source>
</evidence>
<keyword evidence="1" id="KW-0472">Membrane</keyword>
<dbReference type="STRING" id="679200.HMPREF9333_01311"/>
<dbReference type="HOGENOM" id="CLU_147317_1_0_9"/>
<feature type="transmembrane region" description="Helical" evidence="1">
    <location>
        <begin position="12"/>
        <end position="34"/>
    </location>
</feature>
<evidence type="ECO:0000313" key="2">
    <source>
        <dbReference type="EMBL" id="EHI55596.1"/>
    </source>
</evidence>
<evidence type="ECO:0000313" key="3">
    <source>
        <dbReference type="Proteomes" id="UP000003011"/>
    </source>
</evidence>
<name>G5GIC1_9FIRM</name>
<dbReference type="RefSeq" id="WP_005540875.1">
    <property type="nucleotide sequence ID" value="NZ_JH378832.1"/>
</dbReference>
<keyword evidence="3" id="KW-1185">Reference proteome</keyword>
<keyword evidence="1" id="KW-0812">Transmembrane</keyword>
<feature type="transmembrane region" description="Helical" evidence="1">
    <location>
        <begin position="40"/>
        <end position="59"/>
    </location>
</feature>
<keyword evidence="1" id="KW-1133">Transmembrane helix</keyword>
<evidence type="ECO:0008006" key="4">
    <source>
        <dbReference type="Google" id="ProtNLM"/>
    </source>
</evidence>
<protein>
    <recommendedName>
        <fullName evidence="4">ATP synthase I chain</fullName>
    </recommendedName>
</protein>
<reference evidence="2 3" key="1">
    <citation type="submission" date="2011-08" db="EMBL/GenBank/DDBJ databases">
        <title>The Genome Sequence of Johnsonella ignava ATCC 51276.</title>
        <authorList>
            <consortium name="The Broad Institute Genome Sequencing Platform"/>
            <person name="Earl A."/>
            <person name="Ward D."/>
            <person name="Feldgarden M."/>
            <person name="Gevers D."/>
            <person name="Izard J."/>
            <person name="Blanton J.M."/>
            <person name="Baranova O.V."/>
            <person name="Dewhirst F.E."/>
            <person name="Young S.K."/>
            <person name="Zeng Q."/>
            <person name="Gargeya S."/>
            <person name="Fitzgerald M."/>
            <person name="Haas B."/>
            <person name="Abouelleil A."/>
            <person name="Alvarado L."/>
            <person name="Arachchi H.M."/>
            <person name="Berlin A."/>
            <person name="Brown A."/>
            <person name="Chapman S.B."/>
            <person name="Chen Z."/>
            <person name="Dunbar C."/>
            <person name="Freedman E."/>
            <person name="Gearin G."/>
            <person name="Gellesch M."/>
            <person name="Goldberg J."/>
            <person name="Griggs A."/>
            <person name="Gujja S."/>
            <person name="Heiman D."/>
            <person name="Howarth C."/>
            <person name="Larson L."/>
            <person name="Lui A."/>
            <person name="MacDonald P.J.P."/>
            <person name="Montmayeur A."/>
            <person name="Murphy C."/>
            <person name="Neiman D."/>
            <person name="Pearson M."/>
            <person name="Priest M."/>
            <person name="Roberts A."/>
            <person name="Saif S."/>
            <person name="Shea T."/>
            <person name="Shenoy N."/>
            <person name="Sisk P."/>
            <person name="Stolte C."/>
            <person name="Sykes S."/>
            <person name="Wortman J."/>
            <person name="Nusbaum C."/>
            <person name="Birren B."/>
        </authorList>
    </citation>
    <scope>NUCLEOTIDE SEQUENCE [LARGE SCALE GENOMIC DNA]</scope>
    <source>
        <strain evidence="2 3">ATCC 51276</strain>
    </source>
</reference>
<dbReference type="eggNOG" id="ENOG5033C18">
    <property type="taxonomic scope" value="Bacteria"/>
</dbReference>
<gene>
    <name evidence="2" type="ORF">HMPREF9333_01311</name>
</gene>
<dbReference type="Proteomes" id="UP000003011">
    <property type="component" value="Unassembled WGS sequence"/>
</dbReference>
<organism evidence="2 3">
    <name type="scientific">Johnsonella ignava ATCC 51276</name>
    <dbReference type="NCBI Taxonomy" id="679200"/>
    <lineage>
        <taxon>Bacteria</taxon>
        <taxon>Bacillati</taxon>
        <taxon>Bacillota</taxon>
        <taxon>Clostridia</taxon>
        <taxon>Lachnospirales</taxon>
        <taxon>Lachnospiraceae</taxon>
        <taxon>Johnsonella</taxon>
    </lineage>
</organism>
<comment type="caution">
    <text evidence="2">The sequence shown here is derived from an EMBL/GenBank/DDBJ whole genome shotgun (WGS) entry which is preliminary data.</text>
</comment>
<feature type="transmembrane region" description="Helical" evidence="1">
    <location>
        <begin position="80"/>
        <end position="98"/>
    </location>
</feature>
<sequence length="136" mass="15077">MGRLLKKTILEISIGIILYELILSVVFIIFSDMIGYTRSSLLAGTAVGTVMCFAVLIDMGLTAEDAVASTNENYARNKTIIHMFARRIIIIAAAVIFWKSSYVNIAAMISALLGLKPGVYMQPFFSNMLNKKYNKK</sequence>